<evidence type="ECO:0000256" key="15">
    <source>
        <dbReference type="SAM" id="MobiDB-lite"/>
    </source>
</evidence>
<dbReference type="Gene3D" id="1.10.860.10">
    <property type="entry name" value="DNAb Helicase, Chain A"/>
    <property type="match status" value="1"/>
</dbReference>
<proteinExistence type="inferred from homology"/>
<accession>A0A375I063</accession>
<comment type="similarity">
    <text evidence="12 13">Belongs to the DnaG primase family.</text>
</comment>
<dbReference type="SUPFAM" id="SSF56731">
    <property type="entry name" value="DNA primase core"/>
    <property type="match status" value="1"/>
</dbReference>
<keyword evidence="10 12" id="KW-0238">DNA-binding</keyword>
<keyword evidence="7 12" id="KW-0863">Zinc-finger</keyword>
<dbReference type="InterPro" id="IPR006171">
    <property type="entry name" value="TOPRIM_dom"/>
</dbReference>
<evidence type="ECO:0000256" key="12">
    <source>
        <dbReference type="HAMAP-Rule" id="MF_00974"/>
    </source>
</evidence>
<dbReference type="InterPro" id="IPR019475">
    <property type="entry name" value="DNA_primase_DnaB-bd"/>
</dbReference>
<keyword evidence="1 12" id="KW-0240">DNA-directed RNA polymerase</keyword>
<dbReference type="Gene3D" id="3.90.580.10">
    <property type="entry name" value="Zinc finger, CHC2-type domain"/>
    <property type="match status" value="1"/>
</dbReference>
<evidence type="ECO:0000256" key="10">
    <source>
        <dbReference type="ARBA" id="ARBA00023125"/>
    </source>
</evidence>
<evidence type="ECO:0000256" key="7">
    <source>
        <dbReference type="ARBA" id="ARBA00022771"/>
    </source>
</evidence>
<comment type="cofactor">
    <cofactor evidence="12 13 14">
        <name>Zn(2+)</name>
        <dbReference type="ChEBI" id="CHEBI:29105"/>
    </cofactor>
    <text evidence="12 13 14">Binds 1 zinc ion per monomer.</text>
</comment>
<gene>
    <name evidence="12" type="primary">dnaG</name>
    <name evidence="17" type="ORF">PROPJV5_0411</name>
</gene>
<dbReference type="SMART" id="SM00400">
    <property type="entry name" value="ZnF_CHCC"/>
    <property type="match status" value="1"/>
</dbReference>
<dbReference type="FunFam" id="3.90.580.10:FF:000001">
    <property type="entry name" value="DNA primase"/>
    <property type="match status" value="1"/>
</dbReference>
<evidence type="ECO:0000256" key="14">
    <source>
        <dbReference type="PIRSR" id="PIRSR002811-1"/>
    </source>
</evidence>
<dbReference type="InterPro" id="IPR013264">
    <property type="entry name" value="DNAG_N"/>
</dbReference>
<keyword evidence="8 12" id="KW-0862">Zinc</keyword>
<dbReference type="GO" id="GO:0004386">
    <property type="term" value="F:helicase activity"/>
    <property type="evidence" value="ECO:0007669"/>
    <property type="project" value="UniProtKB-KW"/>
</dbReference>
<dbReference type="EC" id="2.7.7.101" evidence="12"/>
<evidence type="ECO:0000256" key="9">
    <source>
        <dbReference type="ARBA" id="ARBA00022842"/>
    </source>
</evidence>
<organism evidence="17 18">
    <name type="scientific">Propionibacterium ruminifibrarum</name>
    <dbReference type="NCBI Taxonomy" id="1962131"/>
    <lineage>
        <taxon>Bacteria</taxon>
        <taxon>Bacillati</taxon>
        <taxon>Actinomycetota</taxon>
        <taxon>Actinomycetes</taxon>
        <taxon>Propionibacteriales</taxon>
        <taxon>Propionibacteriaceae</taxon>
        <taxon>Propionibacterium</taxon>
    </lineage>
</organism>
<dbReference type="Proteomes" id="UP000265962">
    <property type="component" value="Unassembled WGS sequence"/>
</dbReference>
<comment type="domain">
    <text evidence="12">Contains an N-terminal zinc-binding domain, a central core domain that contains the primase activity, and a C-terminal DnaB-binding domain.</text>
</comment>
<dbReference type="Pfam" id="PF01807">
    <property type="entry name" value="Zn_ribbon_DnaG"/>
    <property type="match status" value="1"/>
</dbReference>
<evidence type="ECO:0000313" key="17">
    <source>
        <dbReference type="EMBL" id="SPF67457.1"/>
    </source>
</evidence>
<keyword evidence="18" id="KW-1185">Reference proteome</keyword>
<dbReference type="Gene3D" id="3.40.1360.10">
    <property type="match status" value="1"/>
</dbReference>
<keyword evidence="17" id="KW-0067">ATP-binding</keyword>
<keyword evidence="17" id="KW-0547">Nucleotide-binding</keyword>
<evidence type="ECO:0000256" key="4">
    <source>
        <dbReference type="ARBA" id="ARBA00022695"/>
    </source>
</evidence>
<dbReference type="PROSITE" id="PS50880">
    <property type="entry name" value="TOPRIM"/>
    <property type="match status" value="1"/>
</dbReference>
<reference evidence="18" key="1">
    <citation type="submission" date="2018-02" db="EMBL/GenBank/DDBJ databases">
        <authorList>
            <person name="Hornung B."/>
        </authorList>
    </citation>
    <scope>NUCLEOTIDE SEQUENCE [LARGE SCALE GENOMIC DNA]</scope>
</reference>
<dbReference type="AlphaFoldDB" id="A0A375I063"/>
<dbReference type="GO" id="GO:0003899">
    <property type="term" value="F:DNA-directed RNA polymerase activity"/>
    <property type="evidence" value="ECO:0007669"/>
    <property type="project" value="UniProtKB-UniRule"/>
</dbReference>
<feature type="region of interest" description="Disordered" evidence="15">
    <location>
        <begin position="434"/>
        <end position="474"/>
    </location>
</feature>
<evidence type="ECO:0000256" key="2">
    <source>
        <dbReference type="ARBA" id="ARBA00022515"/>
    </source>
</evidence>
<dbReference type="InterPro" id="IPR034151">
    <property type="entry name" value="TOPRIM_DnaG_bac"/>
</dbReference>
<keyword evidence="6 12" id="KW-0479">Metal-binding</keyword>
<keyword evidence="2 12" id="KW-0639">Primosome</keyword>
<keyword evidence="17" id="KW-0347">Helicase</keyword>
<keyword evidence="17" id="KW-0378">Hydrolase</keyword>
<dbReference type="InterPro" id="IPR036977">
    <property type="entry name" value="DNA_primase_Znf_CHC2"/>
</dbReference>
<dbReference type="GO" id="GO:0005737">
    <property type="term" value="C:cytoplasm"/>
    <property type="evidence" value="ECO:0007669"/>
    <property type="project" value="TreeGrafter"/>
</dbReference>
<dbReference type="SMART" id="SM00766">
    <property type="entry name" value="DnaG_DnaB_bind"/>
    <property type="match status" value="1"/>
</dbReference>
<dbReference type="InterPro" id="IPR030846">
    <property type="entry name" value="DnaG_bac"/>
</dbReference>
<comment type="subunit">
    <text evidence="12">Monomer. Interacts with DnaB.</text>
</comment>
<dbReference type="Pfam" id="PF10410">
    <property type="entry name" value="DnaB_bind"/>
    <property type="match status" value="1"/>
</dbReference>
<dbReference type="InterPro" id="IPR006295">
    <property type="entry name" value="DNA_primase_DnaG"/>
</dbReference>
<dbReference type="RefSeq" id="WP_119714692.1">
    <property type="nucleotide sequence ID" value="NZ_OMOH01000002.1"/>
</dbReference>
<feature type="zinc finger region" description="CHC2-type" evidence="12 14">
    <location>
        <begin position="41"/>
        <end position="65"/>
    </location>
</feature>
<evidence type="ECO:0000259" key="16">
    <source>
        <dbReference type="PROSITE" id="PS50880"/>
    </source>
</evidence>
<keyword evidence="5 12" id="KW-0235">DNA replication</keyword>
<dbReference type="InterPro" id="IPR037068">
    <property type="entry name" value="DNA_primase_core_N_sf"/>
</dbReference>
<evidence type="ECO:0000256" key="6">
    <source>
        <dbReference type="ARBA" id="ARBA00022723"/>
    </source>
</evidence>
<keyword evidence="3 12" id="KW-0808">Transferase</keyword>
<dbReference type="InterPro" id="IPR050219">
    <property type="entry name" value="DnaG_primase"/>
</dbReference>
<keyword evidence="9" id="KW-0460">Magnesium</keyword>
<dbReference type="SUPFAM" id="SSF57783">
    <property type="entry name" value="Zinc beta-ribbon"/>
    <property type="match status" value="1"/>
</dbReference>
<dbReference type="PIRSF" id="PIRSF002811">
    <property type="entry name" value="DnaG"/>
    <property type="match status" value="1"/>
</dbReference>
<dbReference type="NCBIfam" id="TIGR01391">
    <property type="entry name" value="dnaG"/>
    <property type="match status" value="1"/>
</dbReference>
<evidence type="ECO:0000256" key="5">
    <source>
        <dbReference type="ARBA" id="ARBA00022705"/>
    </source>
</evidence>
<dbReference type="GO" id="GO:0008270">
    <property type="term" value="F:zinc ion binding"/>
    <property type="evidence" value="ECO:0007669"/>
    <property type="project" value="UniProtKB-UniRule"/>
</dbReference>
<dbReference type="Pfam" id="PF08275">
    <property type="entry name" value="DNAG_N"/>
    <property type="match status" value="1"/>
</dbReference>
<feature type="domain" description="Toprim" evidence="16">
    <location>
        <begin position="259"/>
        <end position="347"/>
    </location>
</feature>
<dbReference type="InterPro" id="IPR013173">
    <property type="entry name" value="DNA_primase_DnaG_DnaB-bd_dom"/>
</dbReference>
<dbReference type="GO" id="GO:0000428">
    <property type="term" value="C:DNA-directed RNA polymerase complex"/>
    <property type="evidence" value="ECO:0007669"/>
    <property type="project" value="UniProtKB-KW"/>
</dbReference>
<evidence type="ECO:0000256" key="1">
    <source>
        <dbReference type="ARBA" id="ARBA00022478"/>
    </source>
</evidence>
<keyword evidence="11 12" id="KW-0804">Transcription</keyword>
<comment type="catalytic activity">
    <reaction evidence="12">
        <text>ssDNA + n NTP = ssDNA/pppN(pN)n-1 hybrid + (n-1) diphosphate.</text>
        <dbReference type="EC" id="2.7.7.101"/>
    </reaction>
</comment>
<dbReference type="HAMAP" id="MF_00974">
    <property type="entry name" value="DNA_primase_DnaG"/>
    <property type="match status" value="1"/>
</dbReference>
<evidence type="ECO:0000256" key="13">
    <source>
        <dbReference type="PIRNR" id="PIRNR002811"/>
    </source>
</evidence>
<dbReference type="GO" id="GO:1990077">
    <property type="term" value="C:primosome complex"/>
    <property type="evidence" value="ECO:0007669"/>
    <property type="project" value="UniProtKB-KW"/>
</dbReference>
<dbReference type="InterPro" id="IPR016136">
    <property type="entry name" value="DNA_helicase_N/primase_C"/>
</dbReference>
<evidence type="ECO:0000313" key="18">
    <source>
        <dbReference type="Proteomes" id="UP000265962"/>
    </source>
</evidence>
<evidence type="ECO:0000256" key="8">
    <source>
        <dbReference type="ARBA" id="ARBA00022833"/>
    </source>
</evidence>
<dbReference type="InterPro" id="IPR002694">
    <property type="entry name" value="Znf_CHC2"/>
</dbReference>
<dbReference type="OrthoDB" id="9803773at2"/>
<evidence type="ECO:0000256" key="11">
    <source>
        <dbReference type="ARBA" id="ARBA00023163"/>
    </source>
</evidence>
<protein>
    <recommendedName>
        <fullName evidence="12 13">DNA primase</fullName>
        <ecNumber evidence="12">2.7.7.101</ecNumber>
    </recommendedName>
</protein>
<dbReference type="Pfam" id="PF08278">
    <property type="entry name" value="DnaG_DnaB_bind"/>
    <property type="match status" value="1"/>
</dbReference>
<dbReference type="EMBL" id="OMOH01000002">
    <property type="protein sequence ID" value="SPF67457.1"/>
    <property type="molecule type" value="Genomic_DNA"/>
</dbReference>
<dbReference type="Pfam" id="PF13662">
    <property type="entry name" value="Toprim_4"/>
    <property type="match status" value="1"/>
</dbReference>
<comment type="function">
    <text evidence="12 13">RNA polymerase that catalyzes the synthesis of short RNA molecules used as primers for DNA polymerase during DNA replication.</text>
</comment>
<evidence type="ECO:0000256" key="3">
    <source>
        <dbReference type="ARBA" id="ARBA00022679"/>
    </source>
</evidence>
<dbReference type="CDD" id="cd03364">
    <property type="entry name" value="TOPRIM_DnaG_primases"/>
    <property type="match status" value="1"/>
</dbReference>
<dbReference type="PANTHER" id="PTHR30313:SF2">
    <property type="entry name" value="DNA PRIMASE"/>
    <property type="match status" value="1"/>
</dbReference>
<dbReference type="GO" id="GO:0003677">
    <property type="term" value="F:DNA binding"/>
    <property type="evidence" value="ECO:0007669"/>
    <property type="project" value="UniProtKB-KW"/>
</dbReference>
<keyword evidence="4 12" id="KW-0548">Nucleotidyltransferase</keyword>
<dbReference type="GO" id="GO:0006269">
    <property type="term" value="P:DNA replication, synthesis of primer"/>
    <property type="evidence" value="ECO:0007669"/>
    <property type="project" value="UniProtKB-UniRule"/>
</dbReference>
<sequence length="625" mass="69448">MAGRINDEDIALVRERVRIDDVVGSYVTLRNAGGGSLKGLCPFHDEKTPSFQVTPARGLFYCFGCGEGGDVITFMQKIDNLSFTEAVQALADRTGVQLRIVDDGRPSMPPGQRVRIMEANKLAADFYANQLAGPEAIEARRMLDGRGFDRAAAERFGVGYAPKDGRALHRHLNKAGFSDDELVRAGLIRERGGWDYFQGRVIWPIKDSGRSVLGFGARRLYDDDRLPAKYINTPETPVYKKSHVLYGLDLARQNIGKKQQAVVMEGYTDVMSAHLAGVDTAVAVCGTAFGEDHARLLQRLMGSSDATRGEIVFTFDGDRAGQAAALKVYKLDRSFTSQTYVAVEPSGLDPCDLRMAQGDAAVRELIGRREPLYLYVMGHTVAGYDLDRADGRVEAVRAASGMIASIRDSSLVNEYVRELARLVGMDPGEVRRIISDERRRRPRRPEPERAPDHIVEPGPAPSHQRVGLPWPDSRDHRLDVERGTLKLMLQRPTLFDTAWNGVSADDFTHPAFRAVFEAIAETGYQPQGWAEQLQTTTADPTARQLEVALLVEPLLSEEPTERYAAAYTAKLRMLTVMRRIDDLKSRLQRTNPVTDQADHAEMFTTLLALEVERKQLAQESIGFLE</sequence>
<dbReference type="SMART" id="SM00493">
    <property type="entry name" value="TOPRIM"/>
    <property type="match status" value="1"/>
</dbReference>
<name>A0A375I063_9ACTN</name>
<feature type="compositionally biased region" description="Basic and acidic residues" evidence="15">
    <location>
        <begin position="434"/>
        <end position="455"/>
    </location>
</feature>
<dbReference type="Gene3D" id="3.90.980.10">
    <property type="entry name" value="DNA primase, catalytic core, N-terminal domain"/>
    <property type="match status" value="1"/>
</dbReference>
<dbReference type="PANTHER" id="PTHR30313">
    <property type="entry name" value="DNA PRIMASE"/>
    <property type="match status" value="1"/>
</dbReference>